<reference evidence="2 3" key="1">
    <citation type="submission" date="2020-05" db="EMBL/GenBank/DDBJ databases">
        <title>FDA dAtabase for Regulatory Grade micrObial Sequences (FDA-ARGOS): Supporting development and validation of Infectious Disease Dx tests.</title>
        <authorList>
            <person name="Bojja K."/>
            <person name="Kessler A."/>
            <person name="Tallon L."/>
            <person name="Sadzewicz L."/>
            <person name="Zhao X."/>
            <person name="Vavikolanu K."/>
            <person name="Mehta A."/>
            <person name="Aluvathingal J."/>
            <person name="Nadendla S."/>
            <person name="Myers T."/>
            <person name="Yan Y."/>
            <person name="Sichtig H."/>
        </authorList>
    </citation>
    <scope>NUCLEOTIDE SEQUENCE [LARGE SCALE GENOMIC DNA]</scope>
    <source>
        <strain evidence="2 3">FDAARGOS_770</strain>
    </source>
</reference>
<dbReference type="RefSeq" id="WP_002893629.1">
    <property type="nucleotide sequence ID" value="NZ_CP054570.1"/>
</dbReference>
<reference evidence="1 4" key="2">
    <citation type="journal article" date="2022" name="Med Res Arch">
        <title>Genomic identification of streptococcal strains and relation to clinical characteristics. A substudy to The Partial Oral Treatment of Endocarditis (POET) Trial.</title>
        <authorList>
            <person name="Christensen J."/>
            <person name="Jensen C."/>
            <person name="Dargis R."/>
            <person name="Nielsen X."/>
            <person name="Pries- Heje M."/>
            <person name="Wiingaard C."/>
            <person name="Ihlemann N."/>
            <person name="Gill S."/>
            <person name="Bruun N."/>
            <person name="Elming H."/>
            <person name="Povlsen J."/>
            <person name="Madsen T."/>
            <person name="Jensen K."/>
            <person name="Fuursted K."/>
            <person name="Ostergaard L."/>
            <person name="Christiansen U."/>
            <person name="Rosenvinge F."/>
            <person name="Helweg-Larsen J."/>
            <person name="Fosbol E."/>
            <person name="Kober L."/>
            <person name="Torp-Pedersen C."/>
            <person name="Tonder N."/>
            <person name="Moser C."/>
            <person name="Iversen K."/>
            <person name="Bundgaard H."/>
        </authorList>
    </citation>
    <scope>NUCLEOTIDE SEQUENCE [LARGE SCALE GENOMIC DNA]</scope>
    <source>
        <strain evidence="1 4">A12055600</strain>
    </source>
</reference>
<evidence type="ECO:0000313" key="1">
    <source>
        <dbReference type="EMBL" id="MCY7035522.1"/>
    </source>
</evidence>
<reference evidence="1" key="3">
    <citation type="submission" date="2022-02" db="EMBL/GenBank/DDBJ databases">
        <authorList>
            <person name="Christensen J.J.E."/>
            <person name="Jensen C.S."/>
            <person name="Nielsen X.C."/>
            <person name="Dargis R."/>
        </authorList>
    </citation>
    <scope>NUCLEOTIDE SEQUENCE</scope>
    <source>
        <strain evidence="1">A12055600</strain>
    </source>
</reference>
<evidence type="ECO:0000313" key="2">
    <source>
        <dbReference type="EMBL" id="QKQ43179.1"/>
    </source>
</evidence>
<dbReference type="Proteomes" id="UP000509459">
    <property type="component" value="Chromosome"/>
</dbReference>
<protein>
    <submittedName>
        <fullName evidence="1">Uncharacterized protein</fullName>
    </submittedName>
</protein>
<dbReference type="EMBL" id="CP054570">
    <property type="protein sequence ID" value="QKQ43179.1"/>
    <property type="molecule type" value="Genomic_DNA"/>
</dbReference>
<evidence type="ECO:0000313" key="3">
    <source>
        <dbReference type="Proteomes" id="UP000509459"/>
    </source>
</evidence>
<gene>
    <name evidence="2" type="ORF">FOC72_01025</name>
    <name evidence="1" type="ORF">MK406_10630</name>
</gene>
<accession>A0A3R9GMD7</accession>
<name>A0A3R9GMD7_STRSA</name>
<sequence>MGFLKRLFGKVEEVNKGEATIEELNQPFAPSLEEEADNYWFQMEQNILINAVKAAGGPDKVERAFVLVNFKQGQETFELYYQVDGKLISWREMDSDVVKKLENQLIPQAPEVARAVNSEYKDAGVPLIDYAMLQFETQTMAWFGRKIMTVSPESSLTFQELAAGWWAVLEEAIPTHPLDSDSALPYFEI</sequence>
<dbReference type="EMBL" id="JAKUVJ010000010">
    <property type="protein sequence ID" value="MCY7035522.1"/>
    <property type="molecule type" value="Genomic_DNA"/>
</dbReference>
<dbReference type="AlphaFoldDB" id="A0A3R9GMD7"/>
<organism evidence="1 4">
    <name type="scientific">Streptococcus sanguinis</name>
    <dbReference type="NCBI Taxonomy" id="1305"/>
    <lineage>
        <taxon>Bacteria</taxon>
        <taxon>Bacillati</taxon>
        <taxon>Bacillota</taxon>
        <taxon>Bacilli</taxon>
        <taxon>Lactobacillales</taxon>
        <taxon>Streptococcaceae</taxon>
        <taxon>Streptococcus</taxon>
    </lineage>
</organism>
<dbReference type="Proteomes" id="UP001208557">
    <property type="component" value="Unassembled WGS sequence"/>
</dbReference>
<proteinExistence type="predicted"/>
<evidence type="ECO:0000313" key="4">
    <source>
        <dbReference type="Proteomes" id="UP001208557"/>
    </source>
</evidence>